<gene>
    <name evidence="3" type="ORF">M670_00230</name>
</gene>
<evidence type="ECO:0008006" key="5">
    <source>
        <dbReference type="Google" id="ProtNLM"/>
    </source>
</evidence>
<sequence length="157" mass="18416">MSNQKTYDPFAMWQDYYKNVQNYWGPAINEKVGTEEFSEWMGKVLEGNLLFRNMTDKNTKQFLEQMNLPTREDLSSLSSLIINLDKKIDDMEEQLEENLEKQITQDDLKKDMVTLKKEVKEIGSKLDEVLNFLKEDLKSKEEPKTKEDPKAVKANAK</sequence>
<feature type="compositionally biased region" description="Basic and acidic residues" evidence="2">
    <location>
        <begin position="137"/>
        <end position="151"/>
    </location>
</feature>
<dbReference type="OrthoDB" id="5244350at2"/>
<feature type="region of interest" description="Disordered" evidence="2">
    <location>
        <begin position="137"/>
        <end position="157"/>
    </location>
</feature>
<evidence type="ECO:0000256" key="2">
    <source>
        <dbReference type="SAM" id="MobiDB-lite"/>
    </source>
</evidence>
<evidence type="ECO:0000256" key="1">
    <source>
        <dbReference type="SAM" id="Coils"/>
    </source>
</evidence>
<dbReference type="PATRIC" id="fig|1348973.3.peg.222"/>
<feature type="coiled-coil region" evidence="1">
    <location>
        <begin position="74"/>
        <end position="101"/>
    </location>
</feature>
<organism evidence="3 4">
    <name type="scientific">Schinkia azotoformans MEV2011</name>
    <dbReference type="NCBI Taxonomy" id="1348973"/>
    <lineage>
        <taxon>Bacteria</taxon>
        <taxon>Bacillati</taxon>
        <taxon>Bacillota</taxon>
        <taxon>Bacilli</taxon>
        <taxon>Bacillales</taxon>
        <taxon>Bacillaceae</taxon>
        <taxon>Calidifontibacillus/Schinkia group</taxon>
        <taxon>Schinkia</taxon>
    </lineage>
</organism>
<dbReference type="AlphaFoldDB" id="A0A072NRX5"/>
<accession>A0A072NRX5</accession>
<reference evidence="3 4" key="1">
    <citation type="submission" date="2014-04" db="EMBL/GenBank/DDBJ databases">
        <title>Draft genome sequence of Bacillus azotoformans MEV2011, a (co-) denitrifying strain unable to grow in the presence of oxygen.</title>
        <authorList>
            <person name="Nielsen M."/>
            <person name="Schreiber L."/>
            <person name="Finster K."/>
            <person name="Schramm A."/>
        </authorList>
    </citation>
    <scope>NUCLEOTIDE SEQUENCE [LARGE SCALE GENOMIC DNA]</scope>
    <source>
        <strain evidence="3 4">MEV2011</strain>
    </source>
</reference>
<dbReference type="RefSeq" id="WP_051678005.1">
    <property type="nucleotide sequence ID" value="NZ_JJRY01000001.1"/>
</dbReference>
<dbReference type="EMBL" id="JJRY01000001">
    <property type="protein sequence ID" value="KEF40211.1"/>
    <property type="molecule type" value="Genomic_DNA"/>
</dbReference>
<name>A0A072NRX5_SCHAZ</name>
<dbReference type="Proteomes" id="UP000027936">
    <property type="component" value="Unassembled WGS sequence"/>
</dbReference>
<evidence type="ECO:0000313" key="3">
    <source>
        <dbReference type="EMBL" id="KEF40211.1"/>
    </source>
</evidence>
<comment type="caution">
    <text evidence="3">The sequence shown here is derived from an EMBL/GenBank/DDBJ whole genome shotgun (WGS) entry which is preliminary data.</text>
</comment>
<evidence type="ECO:0000313" key="4">
    <source>
        <dbReference type="Proteomes" id="UP000027936"/>
    </source>
</evidence>
<keyword evidence="1" id="KW-0175">Coiled coil</keyword>
<protein>
    <recommendedName>
        <fullName evidence="5">Polyhydroxyalkanoic acid synthase subunit PhaR</fullName>
    </recommendedName>
</protein>
<proteinExistence type="predicted"/>